<evidence type="ECO:0000259" key="13">
    <source>
        <dbReference type="Pfam" id="PF00520"/>
    </source>
</evidence>
<evidence type="ECO:0000256" key="5">
    <source>
        <dbReference type="ARBA" id="ARBA00022826"/>
    </source>
</evidence>
<evidence type="ECO:0000256" key="2">
    <source>
        <dbReference type="ARBA" id="ARBA00022448"/>
    </source>
</evidence>
<accession>A0A5Q4ZRE0</accession>
<organism evidence="14">
    <name type="scientific">Aliivibrio wodanis</name>
    <dbReference type="NCBI Taxonomy" id="80852"/>
    <lineage>
        <taxon>Bacteria</taxon>
        <taxon>Pseudomonadati</taxon>
        <taxon>Pseudomonadota</taxon>
        <taxon>Gammaproteobacteria</taxon>
        <taxon>Vibrionales</taxon>
        <taxon>Vibrionaceae</taxon>
        <taxon>Aliivibrio</taxon>
    </lineage>
</organism>
<evidence type="ECO:0000256" key="8">
    <source>
        <dbReference type="ARBA" id="ARBA00022989"/>
    </source>
</evidence>
<dbReference type="GO" id="GO:0005249">
    <property type="term" value="F:voltage-gated potassium channel activity"/>
    <property type="evidence" value="ECO:0007669"/>
    <property type="project" value="InterPro"/>
</dbReference>
<dbReference type="GO" id="GO:0001508">
    <property type="term" value="P:action potential"/>
    <property type="evidence" value="ECO:0007669"/>
    <property type="project" value="TreeGrafter"/>
</dbReference>
<evidence type="ECO:0000313" key="14">
    <source>
        <dbReference type="EMBL" id="VVV03568.1"/>
    </source>
</evidence>
<keyword evidence="4 12" id="KW-0812">Transmembrane</keyword>
<evidence type="ECO:0000256" key="9">
    <source>
        <dbReference type="ARBA" id="ARBA00023065"/>
    </source>
</evidence>
<dbReference type="GO" id="GO:0008076">
    <property type="term" value="C:voltage-gated potassium channel complex"/>
    <property type="evidence" value="ECO:0007669"/>
    <property type="project" value="InterPro"/>
</dbReference>
<feature type="domain" description="Ion transport" evidence="13">
    <location>
        <begin position="50"/>
        <end position="262"/>
    </location>
</feature>
<keyword evidence="9" id="KW-0406">Ion transport</keyword>
<evidence type="ECO:0000256" key="12">
    <source>
        <dbReference type="SAM" id="Phobius"/>
    </source>
</evidence>
<dbReference type="InterPro" id="IPR005821">
    <property type="entry name" value="Ion_trans_dom"/>
</dbReference>
<dbReference type="Gene3D" id="1.10.287.70">
    <property type="match status" value="1"/>
</dbReference>
<proteinExistence type="predicted"/>
<name>A0A5Q4ZRE0_9GAMM</name>
<protein>
    <submittedName>
        <fullName evidence="14">Cyclic nucleotide-gated potassium channel</fullName>
    </submittedName>
</protein>
<keyword evidence="10 12" id="KW-0472">Membrane</keyword>
<gene>
    <name evidence="14" type="ORF">AW0309160_00950</name>
</gene>
<dbReference type="Gene3D" id="1.20.120.350">
    <property type="entry name" value="Voltage-gated potassium channels. Chain C"/>
    <property type="match status" value="1"/>
</dbReference>
<evidence type="ECO:0000256" key="10">
    <source>
        <dbReference type="ARBA" id="ARBA00023136"/>
    </source>
</evidence>
<dbReference type="PANTHER" id="PTHR11537:SF254">
    <property type="entry name" value="POTASSIUM VOLTAGE-GATED CHANNEL PROTEIN SHAB"/>
    <property type="match status" value="1"/>
</dbReference>
<evidence type="ECO:0000256" key="11">
    <source>
        <dbReference type="ARBA" id="ARBA00023303"/>
    </source>
</evidence>
<evidence type="ECO:0000256" key="3">
    <source>
        <dbReference type="ARBA" id="ARBA00022538"/>
    </source>
</evidence>
<keyword evidence="3" id="KW-0633">Potassium transport</keyword>
<reference evidence="14" key="1">
    <citation type="submission" date="2019-09" db="EMBL/GenBank/DDBJ databases">
        <authorList>
            <person name="Hjerde E."/>
        </authorList>
    </citation>
    <scope>NUCLEOTIDE SEQUENCE</scope>
    <source>
        <strain evidence="14">06/09/160</strain>
    </source>
</reference>
<dbReference type="PRINTS" id="PR00169">
    <property type="entry name" value="KCHANNEL"/>
</dbReference>
<comment type="subcellular location">
    <subcellularLocation>
        <location evidence="1">Membrane</location>
        <topology evidence="1">Multi-pass membrane protein</topology>
    </subcellularLocation>
</comment>
<feature type="transmembrane region" description="Helical" evidence="12">
    <location>
        <begin position="81"/>
        <end position="102"/>
    </location>
</feature>
<evidence type="ECO:0000256" key="4">
    <source>
        <dbReference type="ARBA" id="ARBA00022692"/>
    </source>
</evidence>
<evidence type="ECO:0000256" key="7">
    <source>
        <dbReference type="ARBA" id="ARBA00022958"/>
    </source>
</evidence>
<evidence type="ECO:0000256" key="1">
    <source>
        <dbReference type="ARBA" id="ARBA00004141"/>
    </source>
</evidence>
<keyword evidence="5" id="KW-0631">Potassium channel</keyword>
<keyword evidence="7" id="KW-0630">Potassium</keyword>
<keyword evidence="11 14" id="KW-0407">Ion channel</keyword>
<feature type="transmembrane region" description="Helical" evidence="12">
    <location>
        <begin position="235"/>
        <end position="257"/>
    </location>
</feature>
<keyword evidence="2" id="KW-0813">Transport</keyword>
<dbReference type="Pfam" id="PF00520">
    <property type="entry name" value="Ion_trans"/>
    <property type="match status" value="1"/>
</dbReference>
<dbReference type="InterPro" id="IPR028325">
    <property type="entry name" value="VG_K_chnl"/>
</dbReference>
<sequence>MLNYLDYYYSKDNLLRFIQTVHLLVAMKKQRMKHYLYTIIFGTHTKAGKRFDIMLIILILTSQATLVLDSISSINASYGHILWRLEYTFTAIFTLEYLFRLYCSPKPRSYARSFYGVIDLLAILPTYLALFFPSASYIAIIRLLRVMRIFRVLKLVRYLQDSNILLRSLLMAKRKIFIFFSTVAILVSVFGSLMFVIEGPENGFTSIPQSIYWAIVTITTVGYGDLVPHTALGKAIASITMLLGYSILAVPTGIITAELNQEMNTHRNLVRCPNCLKSGHESDSIHCRHCGGQLPEPESRVITNHS</sequence>
<dbReference type="EMBL" id="LR721750">
    <property type="protein sequence ID" value="VVV03568.1"/>
    <property type="molecule type" value="Genomic_DNA"/>
</dbReference>
<feature type="transmembrane region" description="Helical" evidence="12">
    <location>
        <begin position="176"/>
        <end position="197"/>
    </location>
</feature>
<keyword evidence="6" id="KW-0851">Voltage-gated channel</keyword>
<evidence type="ECO:0000256" key="6">
    <source>
        <dbReference type="ARBA" id="ARBA00022882"/>
    </source>
</evidence>
<keyword evidence="8 12" id="KW-1133">Transmembrane helix</keyword>
<dbReference type="AlphaFoldDB" id="A0A5Q4ZRE0"/>
<dbReference type="PANTHER" id="PTHR11537">
    <property type="entry name" value="VOLTAGE-GATED POTASSIUM CHANNEL"/>
    <property type="match status" value="1"/>
</dbReference>
<feature type="transmembrane region" description="Helical" evidence="12">
    <location>
        <begin position="53"/>
        <end position="75"/>
    </location>
</feature>
<dbReference type="InterPro" id="IPR027359">
    <property type="entry name" value="Volt_channel_dom_sf"/>
</dbReference>
<dbReference type="SUPFAM" id="SSF81324">
    <property type="entry name" value="Voltage-gated potassium channels"/>
    <property type="match status" value="1"/>
</dbReference>